<keyword evidence="2" id="KW-0472">Membrane</keyword>
<dbReference type="RefSeq" id="WP_345490855.1">
    <property type="nucleotide sequence ID" value="NZ_BAAAWU010000001.1"/>
</dbReference>
<evidence type="ECO:0000313" key="3">
    <source>
        <dbReference type="EMBL" id="MFB9556377.1"/>
    </source>
</evidence>
<gene>
    <name evidence="3" type="ORF">ACFFTP_19560</name>
</gene>
<keyword evidence="2" id="KW-1133">Transmembrane helix</keyword>
<dbReference type="Proteomes" id="UP001589716">
    <property type="component" value="Unassembled WGS sequence"/>
</dbReference>
<keyword evidence="2" id="KW-0812">Transmembrane</keyword>
<accession>A0ABV5QS85</accession>
<feature type="compositionally biased region" description="Low complexity" evidence="1">
    <location>
        <begin position="216"/>
        <end position="240"/>
    </location>
</feature>
<proteinExistence type="predicted"/>
<feature type="compositionally biased region" description="Acidic residues" evidence="1">
    <location>
        <begin position="248"/>
        <end position="257"/>
    </location>
</feature>
<sequence length="301" mass="32243">MDLAEIFRVMCRRWYVLVPGLLLTAGLTVGAWLLVPVSYESQSTVAMLNSRKGAAADGNPFLSMEPSLTGMADSLARNVNSDASKAELKERGLTLKYEAKIADNAQGPLLWLTVTGEDRAAVLKGNTTLMAFTAQRLEHLQAEQSVPADAMIRITTIVPPQNPEAQLKSKIQNLVMAAGLGIVLSLVATFFAEARRRGRTPRKHRQEPDRVPDSRPAPGATAPARPADLGGDLSDGLLRGTDGRTGDPADDPADDPAAEAPGDPADDDAAPERQPDQPTVQLPVLPVAERRPAKRPPSWVK</sequence>
<organism evidence="3 4">
    <name type="scientific">Streptomyces roseoviridis</name>
    <dbReference type="NCBI Taxonomy" id="67361"/>
    <lineage>
        <taxon>Bacteria</taxon>
        <taxon>Bacillati</taxon>
        <taxon>Actinomycetota</taxon>
        <taxon>Actinomycetes</taxon>
        <taxon>Kitasatosporales</taxon>
        <taxon>Streptomycetaceae</taxon>
        <taxon>Streptomyces</taxon>
    </lineage>
</organism>
<evidence type="ECO:0000256" key="1">
    <source>
        <dbReference type="SAM" id="MobiDB-lite"/>
    </source>
</evidence>
<evidence type="ECO:0000313" key="4">
    <source>
        <dbReference type="Proteomes" id="UP001589716"/>
    </source>
</evidence>
<keyword evidence="4" id="KW-1185">Reference proteome</keyword>
<evidence type="ECO:0000256" key="2">
    <source>
        <dbReference type="SAM" id="Phobius"/>
    </source>
</evidence>
<feature type="transmembrane region" description="Helical" evidence="2">
    <location>
        <begin position="14"/>
        <end position="35"/>
    </location>
</feature>
<dbReference type="EMBL" id="JBHMCT010000012">
    <property type="protein sequence ID" value="MFB9556377.1"/>
    <property type="molecule type" value="Genomic_DNA"/>
</dbReference>
<protein>
    <submittedName>
        <fullName evidence="3">Chain length determinant protein</fullName>
    </submittedName>
</protein>
<name>A0ABV5QS85_9ACTN</name>
<feature type="region of interest" description="Disordered" evidence="1">
    <location>
        <begin position="197"/>
        <end position="301"/>
    </location>
</feature>
<reference evidence="3 4" key="1">
    <citation type="submission" date="2024-09" db="EMBL/GenBank/DDBJ databases">
        <authorList>
            <person name="Sun Q."/>
            <person name="Mori K."/>
        </authorList>
    </citation>
    <scope>NUCLEOTIDE SEQUENCE [LARGE SCALE GENOMIC DNA]</scope>
    <source>
        <strain evidence="3 4">JCM 4414</strain>
    </source>
</reference>
<feature type="transmembrane region" description="Helical" evidence="2">
    <location>
        <begin position="174"/>
        <end position="194"/>
    </location>
</feature>
<comment type="caution">
    <text evidence="3">The sequence shown here is derived from an EMBL/GenBank/DDBJ whole genome shotgun (WGS) entry which is preliminary data.</text>
</comment>